<dbReference type="EMBL" id="JANIPJ010000040">
    <property type="protein sequence ID" value="MCR2807987.1"/>
    <property type="molecule type" value="Genomic_DNA"/>
</dbReference>
<keyword evidence="1" id="KW-0472">Membrane</keyword>
<dbReference type="Proteomes" id="UP001141950">
    <property type="component" value="Unassembled WGS sequence"/>
</dbReference>
<feature type="transmembrane region" description="Helical" evidence="1">
    <location>
        <begin position="90"/>
        <end position="122"/>
    </location>
</feature>
<accession>A0A9X2N2R2</accession>
<keyword evidence="1" id="KW-0812">Transmembrane</keyword>
<keyword evidence="3" id="KW-1185">Reference proteome</keyword>
<dbReference type="AlphaFoldDB" id="A0A9X2N2R2"/>
<gene>
    <name evidence="2" type="ORF">NQZ67_29345</name>
</gene>
<comment type="caution">
    <text evidence="2">The sequence shown here is derived from an EMBL/GenBank/DDBJ whole genome shotgun (WGS) entry which is preliminary data.</text>
</comment>
<sequence>MKKNHIVWWAVAGMAVIGAVLLIANLLGTHGYTNYVYVQHGPGRGGHGGFMVRQVVHQQPFATGLGPIWAMLKLIALAGIVWLWTKASGIIRVGCAIAAGLTLSSLLSPLWGVLGLVILLTLRPKAKGVEDMGPSYMGIVAERHGIPAMDTGSFLDEWERDARR</sequence>
<proteinExistence type="predicted"/>
<organism evidence="2 3">
    <name type="scientific">Paenibacillus soyae</name>
    <dbReference type="NCBI Taxonomy" id="2969249"/>
    <lineage>
        <taxon>Bacteria</taxon>
        <taxon>Bacillati</taxon>
        <taxon>Bacillota</taxon>
        <taxon>Bacilli</taxon>
        <taxon>Bacillales</taxon>
        <taxon>Paenibacillaceae</taxon>
        <taxon>Paenibacillus</taxon>
    </lineage>
</organism>
<reference evidence="2" key="1">
    <citation type="submission" date="2022-08" db="EMBL/GenBank/DDBJ databases">
        <title>The genomic sequence of strain Paenibacillus sp. SCIV0701.</title>
        <authorList>
            <person name="Zhao H."/>
        </authorList>
    </citation>
    <scope>NUCLEOTIDE SEQUENCE</scope>
    <source>
        <strain evidence="2">SCIV0701</strain>
    </source>
</reference>
<keyword evidence="1" id="KW-1133">Transmembrane helix</keyword>
<feature type="transmembrane region" description="Helical" evidence="1">
    <location>
        <begin position="6"/>
        <end position="27"/>
    </location>
</feature>
<evidence type="ECO:0000256" key="1">
    <source>
        <dbReference type="SAM" id="Phobius"/>
    </source>
</evidence>
<evidence type="ECO:0000313" key="3">
    <source>
        <dbReference type="Proteomes" id="UP001141950"/>
    </source>
</evidence>
<protein>
    <submittedName>
        <fullName evidence="2">Uncharacterized protein</fullName>
    </submittedName>
</protein>
<dbReference type="RefSeq" id="WP_257452981.1">
    <property type="nucleotide sequence ID" value="NZ_JANIPJ010000040.1"/>
</dbReference>
<evidence type="ECO:0000313" key="2">
    <source>
        <dbReference type="EMBL" id="MCR2807987.1"/>
    </source>
</evidence>
<name>A0A9X2N2R2_9BACL</name>
<feature type="transmembrane region" description="Helical" evidence="1">
    <location>
        <begin position="61"/>
        <end position="84"/>
    </location>
</feature>